<dbReference type="EMBL" id="BLXT01003742">
    <property type="protein sequence ID" value="GFO04863.1"/>
    <property type="molecule type" value="Genomic_DNA"/>
</dbReference>
<keyword evidence="5 13" id="KW-1133">Transmembrane helix</keyword>
<evidence type="ECO:0000256" key="5">
    <source>
        <dbReference type="ARBA" id="ARBA00022989"/>
    </source>
</evidence>
<reference evidence="14 15" key="1">
    <citation type="journal article" date="2021" name="Elife">
        <title>Chloroplast acquisition without the gene transfer in kleptoplastic sea slugs, Plakobranchus ocellatus.</title>
        <authorList>
            <person name="Maeda T."/>
            <person name="Takahashi S."/>
            <person name="Yoshida T."/>
            <person name="Shimamura S."/>
            <person name="Takaki Y."/>
            <person name="Nagai Y."/>
            <person name="Toyoda A."/>
            <person name="Suzuki Y."/>
            <person name="Arimoto A."/>
            <person name="Ishii H."/>
            <person name="Satoh N."/>
            <person name="Nishiyama T."/>
            <person name="Hasebe M."/>
            <person name="Maruyama T."/>
            <person name="Minagawa J."/>
            <person name="Obokata J."/>
            <person name="Shigenobu S."/>
        </authorList>
    </citation>
    <scope>NUCLEOTIDE SEQUENCE [LARGE SCALE GENOMIC DNA]</scope>
</reference>
<evidence type="ECO:0000256" key="3">
    <source>
        <dbReference type="ARBA" id="ARBA00022461"/>
    </source>
</evidence>
<keyword evidence="9 11" id="KW-0739">Sodium transport</keyword>
<evidence type="ECO:0000256" key="1">
    <source>
        <dbReference type="ARBA" id="ARBA00004141"/>
    </source>
</evidence>
<comment type="similarity">
    <text evidence="11">Belongs to the amiloride-sensitive sodium channel (TC 1.A.6) family.</text>
</comment>
<feature type="region of interest" description="Disordered" evidence="12">
    <location>
        <begin position="114"/>
        <end position="144"/>
    </location>
</feature>
<evidence type="ECO:0000313" key="14">
    <source>
        <dbReference type="EMBL" id="GFO04863.1"/>
    </source>
</evidence>
<proteinExistence type="inferred from homology"/>
<dbReference type="GO" id="GO:0016020">
    <property type="term" value="C:membrane"/>
    <property type="evidence" value="ECO:0007669"/>
    <property type="project" value="UniProtKB-SubCell"/>
</dbReference>
<keyword evidence="2 11" id="KW-0813">Transport</keyword>
<dbReference type="Proteomes" id="UP000735302">
    <property type="component" value="Unassembled WGS sequence"/>
</dbReference>
<evidence type="ECO:0000256" key="13">
    <source>
        <dbReference type="SAM" id="Phobius"/>
    </source>
</evidence>
<keyword evidence="8 13" id="KW-0472">Membrane</keyword>
<dbReference type="Gene3D" id="1.10.287.770">
    <property type="entry name" value="YojJ-like"/>
    <property type="match status" value="1"/>
</dbReference>
<evidence type="ECO:0000256" key="12">
    <source>
        <dbReference type="SAM" id="MobiDB-lite"/>
    </source>
</evidence>
<keyword evidence="15" id="KW-1185">Reference proteome</keyword>
<evidence type="ECO:0000313" key="15">
    <source>
        <dbReference type="Proteomes" id="UP000735302"/>
    </source>
</evidence>
<evidence type="ECO:0000256" key="7">
    <source>
        <dbReference type="ARBA" id="ARBA00023065"/>
    </source>
</evidence>
<protein>
    <submittedName>
        <fullName evidence="14">Acid-sensing ion channel 3</fullName>
    </submittedName>
</protein>
<keyword evidence="7 11" id="KW-0406">Ion transport</keyword>
<accession>A0AAV4ADK4</accession>
<dbReference type="GO" id="GO:0005272">
    <property type="term" value="F:sodium channel activity"/>
    <property type="evidence" value="ECO:0007669"/>
    <property type="project" value="UniProtKB-KW"/>
</dbReference>
<sequence length="144" mass="16223">MTVSQSRLPSRVANRHFAHAFNKGHKGALTSNDYLELRVYLDTMMVRQESHEPEFTFSSIFGESTFSGFEWHLGGQMGFFMGASLITLSELLETLAFTVYVFLHKKLMRIGQMDTRSPGSRNQGQSQAHIPTDNESSSKLRTAS</sequence>
<gene>
    <name evidence="14" type="ORF">PoB_003136800</name>
</gene>
<comment type="caution">
    <text evidence="14">The sequence shown here is derived from an EMBL/GenBank/DDBJ whole genome shotgun (WGS) entry which is preliminary data.</text>
</comment>
<evidence type="ECO:0000256" key="8">
    <source>
        <dbReference type="ARBA" id="ARBA00023136"/>
    </source>
</evidence>
<evidence type="ECO:0000256" key="6">
    <source>
        <dbReference type="ARBA" id="ARBA00023053"/>
    </source>
</evidence>
<evidence type="ECO:0000256" key="4">
    <source>
        <dbReference type="ARBA" id="ARBA00022692"/>
    </source>
</evidence>
<keyword evidence="3 11" id="KW-0894">Sodium channel</keyword>
<organism evidence="14 15">
    <name type="scientific">Plakobranchus ocellatus</name>
    <dbReference type="NCBI Taxonomy" id="259542"/>
    <lineage>
        <taxon>Eukaryota</taxon>
        <taxon>Metazoa</taxon>
        <taxon>Spiralia</taxon>
        <taxon>Lophotrochozoa</taxon>
        <taxon>Mollusca</taxon>
        <taxon>Gastropoda</taxon>
        <taxon>Heterobranchia</taxon>
        <taxon>Euthyneura</taxon>
        <taxon>Panpulmonata</taxon>
        <taxon>Sacoglossa</taxon>
        <taxon>Placobranchoidea</taxon>
        <taxon>Plakobranchidae</taxon>
        <taxon>Plakobranchus</taxon>
    </lineage>
</organism>
<dbReference type="AlphaFoldDB" id="A0AAV4ADK4"/>
<keyword evidence="6" id="KW-0915">Sodium</keyword>
<dbReference type="Pfam" id="PF00858">
    <property type="entry name" value="ASC"/>
    <property type="match status" value="1"/>
</dbReference>
<evidence type="ECO:0000256" key="11">
    <source>
        <dbReference type="RuleBase" id="RU000679"/>
    </source>
</evidence>
<dbReference type="InterPro" id="IPR001873">
    <property type="entry name" value="ENaC"/>
</dbReference>
<comment type="subcellular location">
    <subcellularLocation>
        <location evidence="1">Membrane</location>
        <topology evidence="1">Multi-pass membrane protein</topology>
    </subcellularLocation>
</comment>
<keyword evidence="4 11" id="KW-0812">Transmembrane</keyword>
<evidence type="ECO:0000256" key="10">
    <source>
        <dbReference type="ARBA" id="ARBA00023303"/>
    </source>
</evidence>
<evidence type="ECO:0000256" key="9">
    <source>
        <dbReference type="ARBA" id="ARBA00023201"/>
    </source>
</evidence>
<evidence type="ECO:0000256" key="2">
    <source>
        <dbReference type="ARBA" id="ARBA00022448"/>
    </source>
</evidence>
<name>A0AAV4ADK4_9GAST</name>
<keyword evidence="10 11" id="KW-0407">Ion channel</keyword>
<feature type="transmembrane region" description="Helical" evidence="13">
    <location>
        <begin position="79"/>
        <end position="103"/>
    </location>
</feature>